<sequence>MRCKVKITAVKGMISLFPEESLSLQVGGNQFIYLEMPKGLEIHFSNSKTVLDFSTAVIAKKIIIKNINHDANVFQGIYFRHHSDYFRRYLYKRISKNRLNRNAFSELFRSYIADPTCPIKLRKLEKEFQLHLNRLTSLSDQISFSSSGLNGKIDLRLIYINRYIRKYYYRPITLQLLADIIQCNPVYLSNTYSKVFGVSPIKYLQQIRMRQAQTLLLNKIPIHEIASHLGYVSNSQFTDIFKRYHDLTPSQFRRNHLKSNT</sequence>
<dbReference type="PANTHER" id="PTHR43280:SF2">
    <property type="entry name" value="HTH-TYPE TRANSCRIPTIONAL REGULATOR EXSA"/>
    <property type="match status" value="1"/>
</dbReference>
<feature type="domain" description="HTH araC/xylS-type" evidence="4">
    <location>
        <begin position="158"/>
        <end position="255"/>
    </location>
</feature>
<organism evidence="5 6">
    <name type="scientific">Paenibacillus sabuli</name>
    <dbReference type="NCBI Taxonomy" id="2772509"/>
    <lineage>
        <taxon>Bacteria</taxon>
        <taxon>Bacillati</taxon>
        <taxon>Bacillota</taxon>
        <taxon>Bacilli</taxon>
        <taxon>Bacillales</taxon>
        <taxon>Paenibacillaceae</taxon>
        <taxon>Paenibacillus</taxon>
    </lineage>
</organism>
<dbReference type="GO" id="GO:0043565">
    <property type="term" value="F:sequence-specific DNA binding"/>
    <property type="evidence" value="ECO:0007669"/>
    <property type="project" value="InterPro"/>
</dbReference>
<proteinExistence type="predicted"/>
<keyword evidence="6" id="KW-1185">Reference proteome</keyword>
<dbReference type="PRINTS" id="PR00032">
    <property type="entry name" value="HTHARAC"/>
</dbReference>
<keyword evidence="2" id="KW-0238">DNA-binding</keyword>
<evidence type="ECO:0000313" key="6">
    <source>
        <dbReference type="Proteomes" id="UP000621560"/>
    </source>
</evidence>
<evidence type="ECO:0000256" key="2">
    <source>
        <dbReference type="ARBA" id="ARBA00023125"/>
    </source>
</evidence>
<dbReference type="InterPro" id="IPR009057">
    <property type="entry name" value="Homeodomain-like_sf"/>
</dbReference>
<gene>
    <name evidence="5" type="ORF">IDH44_19910</name>
</gene>
<name>A0A927GTM1_9BACL</name>
<dbReference type="Proteomes" id="UP000621560">
    <property type="component" value="Unassembled WGS sequence"/>
</dbReference>
<dbReference type="InterPro" id="IPR018062">
    <property type="entry name" value="HTH_AraC-typ_CS"/>
</dbReference>
<dbReference type="InterPro" id="IPR018060">
    <property type="entry name" value="HTH_AraC"/>
</dbReference>
<comment type="caution">
    <text evidence="5">The sequence shown here is derived from an EMBL/GenBank/DDBJ whole genome shotgun (WGS) entry which is preliminary data.</text>
</comment>
<dbReference type="RefSeq" id="WP_190920577.1">
    <property type="nucleotide sequence ID" value="NZ_JACXIZ010000038.1"/>
</dbReference>
<dbReference type="GO" id="GO:0003700">
    <property type="term" value="F:DNA-binding transcription factor activity"/>
    <property type="evidence" value="ECO:0007669"/>
    <property type="project" value="InterPro"/>
</dbReference>
<dbReference type="PROSITE" id="PS01124">
    <property type="entry name" value="HTH_ARAC_FAMILY_2"/>
    <property type="match status" value="1"/>
</dbReference>
<dbReference type="SMART" id="SM00342">
    <property type="entry name" value="HTH_ARAC"/>
    <property type="match status" value="1"/>
</dbReference>
<keyword evidence="1" id="KW-0805">Transcription regulation</keyword>
<dbReference type="InterPro" id="IPR020449">
    <property type="entry name" value="Tscrpt_reg_AraC-type_HTH"/>
</dbReference>
<evidence type="ECO:0000256" key="3">
    <source>
        <dbReference type="ARBA" id="ARBA00023163"/>
    </source>
</evidence>
<accession>A0A927GTM1</accession>
<dbReference type="PROSITE" id="PS00041">
    <property type="entry name" value="HTH_ARAC_FAMILY_1"/>
    <property type="match status" value="1"/>
</dbReference>
<dbReference type="PANTHER" id="PTHR43280">
    <property type="entry name" value="ARAC-FAMILY TRANSCRIPTIONAL REGULATOR"/>
    <property type="match status" value="1"/>
</dbReference>
<protein>
    <submittedName>
        <fullName evidence="5">Helix-turn-helix transcriptional regulator</fullName>
    </submittedName>
</protein>
<dbReference type="Gene3D" id="1.10.10.60">
    <property type="entry name" value="Homeodomain-like"/>
    <property type="match status" value="2"/>
</dbReference>
<dbReference type="Pfam" id="PF12833">
    <property type="entry name" value="HTH_18"/>
    <property type="match status" value="1"/>
</dbReference>
<reference evidence="5" key="1">
    <citation type="submission" date="2020-09" db="EMBL/GenBank/DDBJ databases">
        <title>A novel bacterium of genus Paenibacillus, isolated from South China Sea.</title>
        <authorList>
            <person name="Huang H."/>
            <person name="Mo K."/>
            <person name="Hu Y."/>
        </authorList>
    </citation>
    <scope>NUCLEOTIDE SEQUENCE</scope>
    <source>
        <strain evidence="5">IB182496</strain>
    </source>
</reference>
<dbReference type="SUPFAM" id="SSF46689">
    <property type="entry name" value="Homeodomain-like"/>
    <property type="match status" value="2"/>
</dbReference>
<evidence type="ECO:0000259" key="4">
    <source>
        <dbReference type="PROSITE" id="PS01124"/>
    </source>
</evidence>
<dbReference type="AlphaFoldDB" id="A0A927GTM1"/>
<dbReference type="EMBL" id="JACXIZ010000038">
    <property type="protein sequence ID" value="MBD2847471.1"/>
    <property type="molecule type" value="Genomic_DNA"/>
</dbReference>
<evidence type="ECO:0000313" key="5">
    <source>
        <dbReference type="EMBL" id="MBD2847471.1"/>
    </source>
</evidence>
<evidence type="ECO:0000256" key="1">
    <source>
        <dbReference type="ARBA" id="ARBA00023015"/>
    </source>
</evidence>
<keyword evidence="3" id="KW-0804">Transcription</keyword>